<dbReference type="Proteomes" id="UP000234878">
    <property type="component" value="Unassembled WGS sequence"/>
</dbReference>
<sequence length="74" mass="8412">MAKPEQGAPEAGQAVESVPAKPITFYDKQYTSRTLILPDRRQVSVERRLVTVEADDTVAVAFFRKRSDFEQLQE</sequence>
<comment type="caution">
    <text evidence="1">The sequence shown here is derived from an EMBL/GenBank/DDBJ whole genome shotgun (WGS) entry which is preliminary data.</text>
</comment>
<reference evidence="3 4" key="1">
    <citation type="submission" date="2017-12" db="EMBL/GenBank/DDBJ databases">
        <title>Detection of the carbapenemase gene blaVIM-5 in members of the Pseudomonas putida group isolated from polluted Nigerian wetlands.</title>
        <authorList>
            <person name="Adelowo O."/>
            <person name="Vollmers J."/>
            <person name="Maeusezahl I."/>
            <person name="Kaster A.-K."/>
            <person name="Mueller J.A."/>
        </authorList>
    </citation>
    <scope>NUCLEOTIDE SEQUENCE [LARGE SCALE GENOMIC DNA]</scope>
    <source>
        <strain evidence="2 3">MR119</strain>
        <strain evidence="1 4">MR144</strain>
    </source>
</reference>
<protein>
    <submittedName>
        <fullName evidence="1">Uncharacterized protein</fullName>
    </submittedName>
</protein>
<evidence type="ECO:0000313" key="1">
    <source>
        <dbReference type="EMBL" id="PLV10639.1"/>
    </source>
</evidence>
<dbReference type="Proteomes" id="UP000234839">
    <property type="component" value="Unassembled WGS sequence"/>
</dbReference>
<evidence type="ECO:0000313" key="4">
    <source>
        <dbReference type="Proteomes" id="UP000234878"/>
    </source>
</evidence>
<dbReference type="EMBL" id="PJCQ01000051">
    <property type="protein sequence ID" value="PLV10639.1"/>
    <property type="molecule type" value="Genomic_DNA"/>
</dbReference>
<accession>A0AAX0VQB4</accession>
<evidence type="ECO:0000313" key="3">
    <source>
        <dbReference type="Proteomes" id="UP000234839"/>
    </source>
</evidence>
<dbReference type="GeneID" id="93545047"/>
<dbReference type="EMBL" id="PJCP01000057">
    <property type="protein sequence ID" value="PLV19756.1"/>
    <property type="molecule type" value="Genomic_DNA"/>
</dbReference>
<dbReference type="AlphaFoldDB" id="A0AAX0VQB4"/>
<dbReference type="RefSeq" id="WP_102082811.1">
    <property type="nucleotide sequence ID" value="NZ_CP162012.1"/>
</dbReference>
<proteinExistence type="predicted"/>
<gene>
    <name evidence="1" type="ORF">CXG49_26030</name>
    <name evidence="2" type="ORF">CXG53_26115</name>
</gene>
<organism evidence="1 4">
    <name type="scientific">Pseudomonas guariconensis</name>
    <dbReference type="NCBI Taxonomy" id="1288410"/>
    <lineage>
        <taxon>Bacteria</taxon>
        <taxon>Pseudomonadati</taxon>
        <taxon>Pseudomonadota</taxon>
        <taxon>Gammaproteobacteria</taxon>
        <taxon>Pseudomonadales</taxon>
        <taxon>Pseudomonadaceae</taxon>
        <taxon>Pseudomonas</taxon>
    </lineage>
</organism>
<keyword evidence="3" id="KW-1185">Reference proteome</keyword>
<evidence type="ECO:0000313" key="2">
    <source>
        <dbReference type="EMBL" id="PLV19756.1"/>
    </source>
</evidence>
<name>A0AAX0VQB4_9PSED</name>